<feature type="transmembrane region" description="Helical" evidence="1">
    <location>
        <begin position="226"/>
        <end position="247"/>
    </location>
</feature>
<feature type="domain" description="Bacterial alpha-2-macroglobulin MG10" evidence="2">
    <location>
        <begin position="87"/>
        <end position="214"/>
    </location>
</feature>
<sequence length="328" mass="33746">ARRQRLSTQEQLWMLLAARALTPAGTGDLALSVDGAPVEAAAPLTLRPDAAALAEGVTLTNRGEAGLRVTTTRVGVPDAPLPAASEGLTVARRLLDFQGREIDPGTLEQNDQAVVVLTGRVTDGRAHQALVVDLLPAGVELESVLAGRGTANDGFGFLPELTAPLYEARRDDRYVAALDLAPEGRFVLAYVVRAVTPGDFVLPAPFVEDMYAPEPGAAAMRHGRGLCLLVSAVLLLVAGGRVGLLQLDRAFPPDLSRAAATSTLVAGAEGEVLRVFATPDEKIRLGPPGDGAAGLAAGRSSAGPLSGGALPGGALSEVDPLFLKLLVA</sequence>
<name>A0A813CAR3_9DINO</name>
<comment type="caution">
    <text evidence="3">The sequence shown here is derived from an EMBL/GenBank/DDBJ whole genome shotgun (WGS) entry which is preliminary data.</text>
</comment>
<keyword evidence="1" id="KW-1133">Transmembrane helix</keyword>
<reference evidence="3" key="1">
    <citation type="submission" date="2021-02" db="EMBL/GenBank/DDBJ databases">
        <authorList>
            <person name="Dougan E. K."/>
            <person name="Rhodes N."/>
            <person name="Thang M."/>
            <person name="Chan C."/>
        </authorList>
    </citation>
    <scope>NUCLEOTIDE SEQUENCE</scope>
</reference>
<dbReference type="PANTHER" id="PTHR40094">
    <property type="entry name" value="ALPHA-2-MACROGLOBULIN HOMOLOG"/>
    <property type="match status" value="1"/>
</dbReference>
<dbReference type="EMBL" id="CAJNJA010092522">
    <property type="protein sequence ID" value="CAE7940868.1"/>
    <property type="molecule type" value="Genomic_DNA"/>
</dbReference>
<protein>
    <recommendedName>
        <fullName evidence="2">Bacterial alpha-2-macroglobulin MG10 domain-containing protein</fullName>
    </recommendedName>
</protein>
<feature type="non-terminal residue" evidence="3">
    <location>
        <position position="1"/>
    </location>
</feature>
<dbReference type="PANTHER" id="PTHR40094:SF1">
    <property type="entry name" value="UBIQUITIN DOMAIN-CONTAINING PROTEIN"/>
    <property type="match status" value="1"/>
</dbReference>
<gene>
    <name evidence="3" type="ORF">SNEC2469_LOCUS34063</name>
</gene>
<dbReference type="GO" id="GO:0004866">
    <property type="term" value="F:endopeptidase inhibitor activity"/>
    <property type="evidence" value="ECO:0007669"/>
    <property type="project" value="TreeGrafter"/>
</dbReference>
<evidence type="ECO:0000313" key="3">
    <source>
        <dbReference type="EMBL" id="CAE7940868.1"/>
    </source>
</evidence>
<dbReference type="InterPro" id="IPR041246">
    <property type="entry name" value="Bact_MG10"/>
</dbReference>
<evidence type="ECO:0000256" key="1">
    <source>
        <dbReference type="SAM" id="Phobius"/>
    </source>
</evidence>
<proteinExistence type="predicted"/>
<dbReference type="Proteomes" id="UP000601435">
    <property type="component" value="Unassembled WGS sequence"/>
</dbReference>
<evidence type="ECO:0000259" key="2">
    <source>
        <dbReference type="Pfam" id="PF17973"/>
    </source>
</evidence>
<evidence type="ECO:0000313" key="4">
    <source>
        <dbReference type="Proteomes" id="UP000601435"/>
    </source>
</evidence>
<feature type="non-terminal residue" evidence="3">
    <location>
        <position position="328"/>
    </location>
</feature>
<dbReference type="AlphaFoldDB" id="A0A813CAR3"/>
<dbReference type="InterPro" id="IPR051802">
    <property type="entry name" value="YfhM-like"/>
</dbReference>
<keyword evidence="4" id="KW-1185">Reference proteome</keyword>
<accession>A0A813CAR3</accession>
<keyword evidence="1" id="KW-0472">Membrane</keyword>
<dbReference type="Pfam" id="PF17973">
    <property type="entry name" value="bMG10"/>
    <property type="match status" value="1"/>
</dbReference>
<keyword evidence="1" id="KW-0812">Transmembrane</keyword>
<organism evidence="3 4">
    <name type="scientific">Symbiodinium necroappetens</name>
    <dbReference type="NCBI Taxonomy" id="1628268"/>
    <lineage>
        <taxon>Eukaryota</taxon>
        <taxon>Sar</taxon>
        <taxon>Alveolata</taxon>
        <taxon>Dinophyceae</taxon>
        <taxon>Suessiales</taxon>
        <taxon>Symbiodiniaceae</taxon>
        <taxon>Symbiodinium</taxon>
    </lineage>
</organism>